<keyword evidence="2" id="KW-0472">Membrane</keyword>
<dbReference type="KEGG" id="lto:RGQ30_16240"/>
<accession>A0AA86J0W7</accession>
<evidence type="ECO:0000256" key="1">
    <source>
        <dbReference type="SAM" id="MobiDB-lite"/>
    </source>
</evidence>
<evidence type="ECO:0000313" key="4">
    <source>
        <dbReference type="Proteomes" id="UP001329151"/>
    </source>
</evidence>
<dbReference type="AlphaFoldDB" id="A0AA86J0W7"/>
<feature type="compositionally biased region" description="Polar residues" evidence="1">
    <location>
        <begin position="225"/>
        <end position="235"/>
    </location>
</feature>
<gene>
    <name evidence="3" type="ORF">RGQ30_16240</name>
</gene>
<evidence type="ECO:0000313" key="3">
    <source>
        <dbReference type="EMBL" id="BET26123.1"/>
    </source>
</evidence>
<dbReference type="RefSeq" id="WP_130556379.1">
    <property type="nucleotide sequence ID" value="NZ_AP028947.1"/>
</dbReference>
<evidence type="ECO:0000256" key="2">
    <source>
        <dbReference type="SAM" id="Phobius"/>
    </source>
</evidence>
<dbReference type="Proteomes" id="UP001329151">
    <property type="component" value="Chromosome"/>
</dbReference>
<proteinExistence type="predicted"/>
<organism evidence="3 4">
    <name type="scientific">Limnobacter thiooxidans</name>
    <dbReference type="NCBI Taxonomy" id="131080"/>
    <lineage>
        <taxon>Bacteria</taxon>
        <taxon>Pseudomonadati</taxon>
        <taxon>Pseudomonadota</taxon>
        <taxon>Betaproteobacteria</taxon>
        <taxon>Burkholderiales</taxon>
        <taxon>Burkholderiaceae</taxon>
        <taxon>Limnobacter</taxon>
    </lineage>
</organism>
<feature type="transmembrane region" description="Helical" evidence="2">
    <location>
        <begin position="289"/>
        <end position="308"/>
    </location>
</feature>
<protein>
    <submittedName>
        <fullName evidence="3">Uncharacterized protein</fullName>
    </submittedName>
</protein>
<name>A0AA86J0W7_9BURK</name>
<dbReference type="EMBL" id="AP028947">
    <property type="protein sequence ID" value="BET26123.1"/>
    <property type="molecule type" value="Genomic_DNA"/>
</dbReference>
<keyword evidence="2" id="KW-1133">Transmembrane helix</keyword>
<feature type="region of interest" description="Disordered" evidence="1">
    <location>
        <begin position="210"/>
        <end position="235"/>
    </location>
</feature>
<keyword evidence="4" id="KW-1185">Reference proteome</keyword>
<sequence length="550" mass="60307">MTLSILELAGTFGLRETMIISLFDRLISKHRLVKALGLLLCSLFYSAGHGFEIGNPAGLQQIGKRLDLQSNVTGIPEGTESQLRSTCLKARARPAGREGVDAFEGQGNDDLHVDFVPTIRQGGVIQFRSSAAVDDALVELELISDCPLLAFRSSWMLIMEPEQARFARAQANMPEPDGSTAFDLRNSSLLKASRVVPKRATLAVASPIQPEPQVQSTPAHVEQGTPANVETSDSQTIGVEEEPVQLAAIDPGFSEQGLIESRPSQVSPEIALPDEHGALWMGFDPTSPAIWVFLVSMAMLLVVTFAFGKSQLKQFRASKTQVIKVEPSRTSAQVLFKEYSEHPDMDNHVVTDTSEPTPAYTQDRVLESLMGSEGQDSDVSYDSLKPVNNLEVTDTQSRTSLSVCLELINKADIRMWNLPEAYQGLVATRNKSLDLHRTVDALLLRCQVGLVELAFQEARKNRCLPDEVAQELLTVVIGKHEFDLDASPALCVPDVVKSHVRAKMCEISGAEKRTLLQENLVNLNTQVSNPGLCFSSNAWREFLSEEGILE</sequence>
<reference evidence="3 4" key="1">
    <citation type="submission" date="2023-10" db="EMBL/GenBank/DDBJ databases">
        <title>Complete Genome Sequence of Limnobacter thiooxidans CS-K2T, Isolated from freshwater lake sediments in Bavaria, Germany.</title>
        <authorList>
            <person name="Naruki M."/>
            <person name="Watanabe A."/>
            <person name="Warashina T."/>
            <person name="Morita T."/>
            <person name="Arakawa K."/>
        </authorList>
    </citation>
    <scope>NUCLEOTIDE SEQUENCE [LARGE SCALE GENOMIC DNA]</scope>
    <source>
        <strain evidence="3 4">CS-K2</strain>
    </source>
</reference>
<keyword evidence="2" id="KW-0812">Transmembrane</keyword>